<keyword evidence="4" id="KW-1185">Reference proteome</keyword>
<proteinExistence type="predicted"/>
<dbReference type="Gene3D" id="3.40.50.2000">
    <property type="entry name" value="Glycogen Phosphorylase B"/>
    <property type="match status" value="2"/>
</dbReference>
<gene>
    <name evidence="3" type="ORF">DXX99_00060</name>
</gene>
<dbReference type="Proteomes" id="UP000256329">
    <property type="component" value="Unassembled WGS sequence"/>
</dbReference>
<dbReference type="AlphaFoldDB" id="A0A3D8P572"/>
<name>A0A3D8P572_9THEO</name>
<feature type="domain" description="Glycosyl transferase family 1" evidence="1">
    <location>
        <begin position="181"/>
        <end position="343"/>
    </location>
</feature>
<accession>A0A3D8P572</accession>
<feature type="domain" description="Glycosyltransferase subfamily 4-like N-terminal" evidence="2">
    <location>
        <begin position="12"/>
        <end position="170"/>
    </location>
</feature>
<dbReference type="EMBL" id="QSLN01000001">
    <property type="protein sequence ID" value="RDV84490.1"/>
    <property type="molecule type" value="Genomic_DNA"/>
</dbReference>
<dbReference type="GO" id="GO:0016757">
    <property type="term" value="F:glycosyltransferase activity"/>
    <property type="evidence" value="ECO:0007669"/>
    <property type="project" value="InterPro"/>
</dbReference>
<organism evidence="3 4">
    <name type="scientific">Ammonifex thiophilus</name>
    <dbReference type="NCBI Taxonomy" id="444093"/>
    <lineage>
        <taxon>Bacteria</taxon>
        <taxon>Bacillati</taxon>
        <taxon>Bacillota</taxon>
        <taxon>Clostridia</taxon>
        <taxon>Thermoanaerobacterales</taxon>
        <taxon>Thermoanaerobacteraceae</taxon>
        <taxon>Ammonifex</taxon>
    </lineage>
</organism>
<reference evidence="3 4" key="1">
    <citation type="submission" date="2018-08" db="EMBL/GenBank/DDBJ databases">
        <title>Form III RuBisCO-mediated autotrophy in Thermodesulfobium bacteria.</title>
        <authorList>
            <person name="Toshchakov S.V."/>
            <person name="Kublanov I.V."/>
            <person name="Frolov E."/>
            <person name="Bonch-Osmolovskaya E.A."/>
            <person name="Tourova T.P."/>
            <person name="Chernych N.A."/>
            <person name="Lebedinsky A.V."/>
        </authorList>
    </citation>
    <scope>NUCLEOTIDE SEQUENCE [LARGE SCALE GENOMIC DNA]</scope>
    <source>
        <strain evidence="3 4">SR</strain>
    </source>
</reference>
<dbReference type="InterPro" id="IPR028098">
    <property type="entry name" value="Glyco_trans_4-like_N"/>
</dbReference>
<protein>
    <submittedName>
        <fullName evidence="3">Glycosyltransferase family 1 protein</fullName>
    </submittedName>
</protein>
<dbReference type="Pfam" id="PF13439">
    <property type="entry name" value="Glyco_transf_4"/>
    <property type="match status" value="1"/>
</dbReference>
<keyword evidence="3" id="KW-0808">Transferase</keyword>
<evidence type="ECO:0000259" key="1">
    <source>
        <dbReference type="Pfam" id="PF00534"/>
    </source>
</evidence>
<comment type="caution">
    <text evidence="3">The sequence shown here is derived from an EMBL/GenBank/DDBJ whole genome shotgun (WGS) entry which is preliminary data.</text>
</comment>
<dbReference type="SUPFAM" id="SSF53756">
    <property type="entry name" value="UDP-Glycosyltransferase/glycogen phosphorylase"/>
    <property type="match status" value="1"/>
</dbReference>
<evidence type="ECO:0000313" key="3">
    <source>
        <dbReference type="EMBL" id="RDV84490.1"/>
    </source>
</evidence>
<sequence>MKVLHVIGGGEFGGAEKHILTLYRAFDPDKVRMEVVCLFPAPFAELARKAGMRVEVLPMANKFDLRVVRRLRQLLTKGGYDLLHTHGVRANFLGRLAAWTWPGPVVTTVHSRLAQDYPRWWDRKINLLIEKWTCSRTDHFIAVSRFLAECLVQEGIAPEKVTVVYNGIELPSSSSSGAGFRKSWNVPSDAPLVATVGRLHPVKGHRYFLEAAAEVGRRLPHARFAVIGTGPEAEELRELAQRLGLADRVIFTGFLPEVSSCYPEFDLLVLASLMEGFGLVVLEALARGVPVVATRVGGVPEVVREGETGLLVPPADSQALAQAILWMLEHQEEARRMASRGKEMVARDFSSTRMAQNTLEVYRTVLLRKERANG</sequence>
<dbReference type="Pfam" id="PF00534">
    <property type="entry name" value="Glycos_transf_1"/>
    <property type="match status" value="1"/>
</dbReference>
<dbReference type="PANTHER" id="PTHR12526:SF636">
    <property type="entry name" value="BLL3647 PROTEIN"/>
    <property type="match status" value="1"/>
</dbReference>
<dbReference type="OrthoDB" id="3199616at2"/>
<dbReference type="InterPro" id="IPR001296">
    <property type="entry name" value="Glyco_trans_1"/>
</dbReference>
<dbReference type="RefSeq" id="WP_115791488.1">
    <property type="nucleotide sequence ID" value="NZ_QSLN01000001.1"/>
</dbReference>
<dbReference type="PANTHER" id="PTHR12526">
    <property type="entry name" value="GLYCOSYLTRANSFERASE"/>
    <property type="match status" value="1"/>
</dbReference>
<evidence type="ECO:0000313" key="4">
    <source>
        <dbReference type="Proteomes" id="UP000256329"/>
    </source>
</evidence>
<evidence type="ECO:0000259" key="2">
    <source>
        <dbReference type="Pfam" id="PF13439"/>
    </source>
</evidence>